<evidence type="ECO:0000313" key="2">
    <source>
        <dbReference type="EMBL" id="SHJ41887.1"/>
    </source>
</evidence>
<evidence type="ECO:0000256" key="1">
    <source>
        <dbReference type="SAM" id="SignalP"/>
    </source>
</evidence>
<dbReference type="RefSeq" id="WP_073218995.1">
    <property type="nucleotide sequence ID" value="NZ_FNNS01000016.1"/>
</dbReference>
<name>A0A1M6J5G9_9FLAO</name>
<dbReference type="PROSITE" id="PS51257">
    <property type="entry name" value="PROKAR_LIPOPROTEIN"/>
    <property type="match status" value="1"/>
</dbReference>
<dbReference type="AlphaFoldDB" id="A0A1M6J5G9"/>
<feature type="chain" id="PRO_5009918614" description="DUF4856 domain-containing protein" evidence="1">
    <location>
        <begin position="22"/>
        <end position="406"/>
    </location>
</feature>
<dbReference type="STRING" id="797419.SAMN05216556_11626"/>
<dbReference type="OrthoDB" id="5498726at2"/>
<gene>
    <name evidence="2" type="ORF">SAMN04487908_11640</name>
</gene>
<dbReference type="Proteomes" id="UP000184172">
    <property type="component" value="Unassembled WGS sequence"/>
</dbReference>
<protein>
    <recommendedName>
        <fullName evidence="4">DUF4856 domain-containing protein</fullName>
    </recommendedName>
</protein>
<organism evidence="2 3">
    <name type="scientific">Aequorivita viscosa</name>
    <dbReference type="NCBI Taxonomy" id="797419"/>
    <lineage>
        <taxon>Bacteria</taxon>
        <taxon>Pseudomonadati</taxon>
        <taxon>Bacteroidota</taxon>
        <taxon>Flavobacteriia</taxon>
        <taxon>Flavobacteriales</taxon>
        <taxon>Flavobacteriaceae</taxon>
        <taxon>Aequorivita</taxon>
    </lineage>
</organism>
<dbReference type="Pfam" id="PF16148">
    <property type="entry name" value="DUF4856"/>
    <property type="match status" value="1"/>
</dbReference>
<evidence type="ECO:0008006" key="4">
    <source>
        <dbReference type="Google" id="ProtNLM"/>
    </source>
</evidence>
<keyword evidence="1" id="KW-0732">Signal</keyword>
<proteinExistence type="predicted"/>
<keyword evidence="3" id="KW-1185">Reference proteome</keyword>
<accession>A0A1M6J5G9</accession>
<dbReference type="InterPro" id="IPR032331">
    <property type="entry name" value="DUF4856"/>
</dbReference>
<evidence type="ECO:0000313" key="3">
    <source>
        <dbReference type="Proteomes" id="UP000184172"/>
    </source>
</evidence>
<sequence>MKNFFFSASIISALVFTSCSSDDSVNPDDNTVVPPATYTFKRGGESTVSFGGQTTRIKMAGELKSALMDFDNATENSLLAMYAHEAGNNDFSDSELNASDKSLRSKTAASKDYFSANASESTIIKATLEGFISSQVNEVFPNKMVVASPGVAGQVADGDKTRYVNQYGLEYNQAFAKSLLGALMTDQMLNHYLSYAILDEGSNRINNDNNITEEGKAYTTMEHKWDEAYGYLYGNSQDPTNPNLTIGEDDAFLNEYVGQVSKDPDFSSIATDIFDAFKLGRTAIAAKNYEVRDSQIAIIQKNVSKVIAVRGIFYLQNGKNKIENGNVQGAFHALSEAYGFVYSLRFTRNPETNTPLFTRSEVDALLAQLINPADNGFWGITPETLESISEAVAAKFDFTVAQAASI</sequence>
<dbReference type="EMBL" id="FQYV01000016">
    <property type="protein sequence ID" value="SHJ41887.1"/>
    <property type="molecule type" value="Genomic_DNA"/>
</dbReference>
<reference evidence="3" key="1">
    <citation type="submission" date="2016-11" db="EMBL/GenBank/DDBJ databases">
        <authorList>
            <person name="Varghese N."/>
            <person name="Submissions S."/>
        </authorList>
    </citation>
    <scope>NUCLEOTIDE SEQUENCE [LARGE SCALE GENOMIC DNA]</scope>
    <source>
        <strain evidence="3">DSM 26349</strain>
    </source>
</reference>
<feature type="signal peptide" evidence="1">
    <location>
        <begin position="1"/>
        <end position="21"/>
    </location>
</feature>